<dbReference type="GO" id="GO:0016787">
    <property type="term" value="F:hydrolase activity"/>
    <property type="evidence" value="ECO:0007669"/>
    <property type="project" value="UniProtKB-KW"/>
</dbReference>
<sequence>MLTAAEGDAVEVINREGSAPVVLVCEHASRFIPASLQGLGLDAEAAASHAAWDIGARDVAVELSRLLDAPLVASRVSRLVYDCNRPPEADSAFPAQSEVIEVAGNRGLTEDEKHARTAAIYTPFKTVLAQVIAERTAAPALVTIHSFTPVYFGERRAVELGLLHDADARMAEWMLKQARKTTALRAALNAPYDARDGVLHTLKCHATAAGLPSVMIEIRNDLVATPARAVSMAAALAPMIEGAAGEVVSSGAQTRGMRG</sequence>
<dbReference type="InterPro" id="IPR011227">
    <property type="entry name" value="UCP029730"/>
</dbReference>
<name>A0A2V4MVR2_9RHOB</name>
<dbReference type="OrthoDB" id="9815326at2"/>
<protein>
    <submittedName>
        <fullName evidence="1">N-formylglutamate amidohydrolase</fullName>
    </submittedName>
</protein>
<dbReference type="RefSeq" id="WP_110797202.1">
    <property type="nucleotide sequence ID" value="NZ_KZ826492.1"/>
</dbReference>
<proteinExistence type="predicted"/>
<evidence type="ECO:0000313" key="2">
    <source>
        <dbReference type="Proteomes" id="UP000248012"/>
    </source>
</evidence>
<dbReference type="EMBL" id="QFVT01000013">
    <property type="protein sequence ID" value="PYC46514.1"/>
    <property type="molecule type" value="Genomic_DNA"/>
</dbReference>
<organism evidence="1 2">
    <name type="scientific">Litorivita pollutaquae</name>
    <dbReference type="NCBI Taxonomy" id="2200892"/>
    <lineage>
        <taxon>Bacteria</taxon>
        <taxon>Pseudomonadati</taxon>
        <taxon>Pseudomonadota</taxon>
        <taxon>Alphaproteobacteria</taxon>
        <taxon>Rhodobacterales</taxon>
        <taxon>Paracoccaceae</taxon>
        <taxon>Litorivita</taxon>
    </lineage>
</organism>
<dbReference type="Pfam" id="PF05013">
    <property type="entry name" value="FGase"/>
    <property type="match status" value="1"/>
</dbReference>
<accession>A0A2V4MVR2</accession>
<gene>
    <name evidence="1" type="ORF">DI396_15395</name>
</gene>
<reference evidence="1 2" key="1">
    <citation type="submission" date="2018-05" db="EMBL/GenBank/DDBJ databases">
        <title>Oceanovita maritima gen. nov., sp. nov., a marine bacterium in the family Rhodobacteraceae isolated from surface seawater of Lundu port Xiamen, China.</title>
        <authorList>
            <person name="Hetharua B.H."/>
            <person name="Min D."/>
            <person name="Liao H."/>
            <person name="Tian Y."/>
        </authorList>
    </citation>
    <scope>NUCLEOTIDE SEQUENCE [LARGE SCALE GENOMIC DNA]</scope>
    <source>
        <strain evidence="1 2">FSX-11</strain>
    </source>
</reference>
<dbReference type="AlphaFoldDB" id="A0A2V4MVR2"/>
<keyword evidence="2" id="KW-1185">Reference proteome</keyword>
<evidence type="ECO:0000313" key="1">
    <source>
        <dbReference type="EMBL" id="PYC46514.1"/>
    </source>
</evidence>
<dbReference type="InterPro" id="IPR007709">
    <property type="entry name" value="N-FG_amidohydro"/>
</dbReference>
<dbReference type="PIRSF" id="PIRSF029730">
    <property type="entry name" value="UCP029730"/>
    <property type="match status" value="1"/>
</dbReference>
<dbReference type="Proteomes" id="UP000248012">
    <property type="component" value="Unassembled WGS sequence"/>
</dbReference>
<keyword evidence="1" id="KW-0378">Hydrolase</keyword>
<dbReference type="Gene3D" id="3.40.630.40">
    <property type="entry name" value="Zn-dependent exopeptidases"/>
    <property type="match status" value="1"/>
</dbReference>
<comment type="caution">
    <text evidence="1">The sequence shown here is derived from an EMBL/GenBank/DDBJ whole genome shotgun (WGS) entry which is preliminary data.</text>
</comment>
<dbReference type="SUPFAM" id="SSF53187">
    <property type="entry name" value="Zn-dependent exopeptidases"/>
    <property type="match status" value="1"/>
</dbReference>